<keyword evidence="7" id="KW-0496">Mitochondrion</keyword>
<evidence type="ECO:0000256" key="3">
    <source>
        <dbReference type="ARBA" id="ARBA00022741"/>
    </source>
</evidence>
<evidence type="ECO:0000256" key="1">
    <source>
        <dbReference type="ARBA" id="ARBA00008069"/>
    </source>
</evidence>
<dbReference type="GO" id="GO:0005524">
    <property type="term" value="F:ATP binding"/>
    <property type="evidence" value="ECO:0007669"/>
    <property type="project" value="UniProtKB-KW"/>
</dbReference>
<dbReference type="GO" id="GO:0050567">
    <property type="term" value="F:glutaminyl-tRNA synthase (glutamine-hydrolyzing) activity"/>
    <property type="evidence" value="ECO:0007669"/>
    <property type="project" value="UniProtKB-UniRule"/>
</dbReference>
<dbReference type="OrthoDB" id="421993at2759"/>
<dbReference type="GO" id="GO:0005739">
    <property type="term" value="C:mitochondrion"/>
    <property type="evidence" value="ECO:0007669"/>
    <property type="project" value="UniProtKB-SubCell"/>
</dbReference>
<comment type="subunit">
    <text evidence="7">Subunit of the heterotrimeric GatCAB amidotransferase (AdT) complex, composed of A, B and C subunits.</text>
</comment>
<keyword evidence="10" id="KW-1185">Reference proteome</keyword>
<proteinExistence type="inferred from homology"/>
<dbReference type="Pfam" id="PF01425">
    <property type="entry name" value="Amidase"/>
    <property type="match status" value="1"/>
</dbReference>
<comment type="function">
    <text evidence="7">Allows the formation of correctly charged Gln-tRNA(Gln) through the transamidation of misacylated Glu-tRNA(Gln) in the mitochondria. The reaction takes place in the presence of glutamine and ATP through an activated gamma-phospho-Glu-tRNA(Gln).</text>
</comment>
<dbReference type="InterPro" id="IPR020556">
    <property type="entry name" value="Amidase_CS"/>
</dbReference>
<dbReference type="InterPro" id="IPR036928">
    <property type="entry name" value="AS_sf"/>
</dbReference>
<feature type="active site" description="Charge relay system" evidence="7">
    <location>
        <position position="176"/>
    </location>
</feature>
<comment type="caution">
    <text evidence="9">The sequence shown here is derived from an EMBL/GenBank/DDBJ whole genome shotgun (WGS) entry which is preliminary data.</text>
</comment>
<evidence type="ECO:0000259" key="8">
    <source>
        <dbReference type="Pfam" id="PF01425"/>
    </source>
</evidence>
<sequence length="572" mass="60694">MRVSNDLSIHRIRTELTNSGSSLWEQYPALLDPCSPDHNEFRAFVRDSALKDPSAVADQITHLKRAFATPSTLPPLAGVLVGVKDNICTAGRPTTCASPVLDQFQSPYDATAVRLLQEAGAIVVGKTNLDEFGMGSLGLFSSHGAVINPVPYLDRKARGDDQGEGPVHPLYSAGGSSSGSAAAVAVGQCDVALGTDTGGSVRLPASYCGVVGFKPSYGRISRWGVVAYANSLDTVGVLTRSVQDARTVYDIIAQADPQDPTALDDPAREQLRTTVMPEDLAEARTGWSLSNLKGCRVGVPQEYFVKELSDDVTALWRRSMAQLTARGATVVPVSCPHTRYALSSYYILAPAEASSNLARYDGVRYGHGHAVADGGPDSAHEHASRLPTLGKLISPKTLYGAVRSHGFGPEVQRRILLGTYVLTASAYEDYFLQAQKVRRLVQRDFDHVFRRPNVLRPDSLTSAAAQGVDVLLTPTALSHAPRLPTIPSVGQSAGSSPKGIAMADVNGYVNDIMTVPSSLAGLPAISVPFGRVAADDHGVTLPIGLQLIAQYGDETTLLNVAEALEAVNSDSP</sequence>
<dbReference type="GO" id="GO:0070681">
    <property type="term" value="P:glutaminyl-tRNAGln biosynthesis via transamidation"/>
    <property type="evidence" value="ECO:0007669"/>
    <property type="project" value="UniProtKB-UniRule"/>
</dbReference>
<comment type="catalytic activity">
    <reaction evidence="6 7">
        <text>L-glutamyl-tRNA(Gln) + L-glutamine + ATP + H2O = L-glutaminyl-tRNA(Gln) + L-glutamate + ADP + phosphate + H(+)</text>
        <dbReference type="Rhea" id="RHEA:17521"/>
        <dbReference type="Rhea" id="RHEA-COMP:9681"/>
        <dbReference type="Rhea" id="RHEA-COMP:9684"/>
        <dbReference type="ChEBI" id="CHEBI:15377"/>
        <dbReference type="ChEBI" id="CHEBI:15378"/>
        <dbReference type="ChEBI" id="CHEBI:29985"/>
        <dbReference type="ChEBI" id="CHEBI:30616"/>
        <dbReference type="ChEBI" id="CHEBI:43474"/>
        <dbReference type="ChEBI" id="CHEBI:58359"/>
        <dbReference type="ChEBI" id="CHEBI:78520"/>
        <dbReference type="ChEBI" id="CHEBI:78521"/>
        <dbReference type="ChEBI" id="CHEBI:456216"/>
        <dbReference type="EC" id="6.3.5.7"/>
    </reaction>
</comment>
<evidence type="ECO:0000313" key="10">
    <source>
        <dbReference type="Proteomes" id="UP001150569"/>
    </source>
</evidence>
<dbReference type="EMBL" id="JANBPT010000101">
    <property type="protein sequence ID" value="KAJ1927811.1"/>
    <property type="molecule type" value="Genomic_DNA"/>
</dbReference>
<dbReference type="PROSITE" id="PS00571">
    <property type="entry name" value="AMIDASES"/>
    <property type="match status" value="1"/>
</dbReference>
<dbReference type="GO" id="GO:0030956">
    <property type="term" value="C:glutamyl-tRNA(Gln) amidotransferase complex"/>
    <property type="evidence" value="ECO:0007669"/>
    <property type="project" value="UniProtKB-UniRule"/>
</dbReference>
<dbReference type="Gene3D" id="3.90.1300.10">
    <property type="entry name" value="Amidase signature (AS) domain"/>
    <property type="match status" value="1"/>
</dbReference>
<feature type="active site" description="Acyl-ester intermediate" evidence="7">
    <location>
        <position position="200"/>
    </location>
</feature>
<organism evidence="9 10">
    <name type="scientific">Tieghemiomyces parasiticus</name>
    <dbReference type="NCBI Taxonomy" id="78921"/>
    <lineage>
        <taxon>Eukaryota</taxon>
        <taxon>Fungi</taxon>
        <taxon>Fungi incertae sedis</taxon>
        <taxon>Zoopagomycota</taxon>
        <taxon>Kickxellomycotina</taxon>
        <taxon>Dimargaritomycetes</taxon>
        <taxon>Dimargaritales</taxon>
        <taxon>Dimargaritaceae</taxon>
        <taxon>Tieghemiomyces</taxon>
    </lineage>
</organism>
<evidence type="ECO:0000256" key="5">
    <source>
        <dbReference type="ARBA" id="ARBA00022917"/>
    </source>
</evidence>
<dbReference type="AlphaFoldDB" id="A0A9W8DX84"/>
<dbReference type="PANTHER" id="PTHR11895">
    <property type="entry name" value="TRANSAMIDASE"/>
    <property type="match status" value="1"/>
</dbReference>
<comment type="subcellular location">
    <subcellularLocation>
        <location evidence="7">Mitochondrion</location>
    </subcellularLocation>
</comment>
<feature type="domain" description="Amidase" evidence="8">
    <location>
        <begin position="63"/>
        <end position="558"/>
    </location>
</feature>
<evidence type="ECO:0000256" key="2">
    <source>
        <dbReference type="ARBA" id="ARBA00022598"/>
    </source>
</evidence>
<keyword evidence="4 7" id="KW-0067">ATP-binding</keyword>
<dbReference type="HAMAP" id="MF_00120">
    <property type="entry name" value="GatA"/>
    <property type="match status" value="1"/>
</dbReference>
<protein>
    <recommendedName>
        <fullName evidence="7">Glutamyl-tRNA(Gln) amidotransferase subunit A, mitochondrial</fullName>
        <shortName evidence="7">Glu-AdT subunit A</shortName>
        <ecNumber evidence="7">6.3.5.7</ecNumber>
    </recommendedName>
</protein>
<evidence type="ECO:0000256" key="7">
    <source>
        <dbReference type="HAMAP-Rule" id="MF_03150"/>
    </source>
</evidence>
<dbReference type="GO" id="GO:0032543">
    <property type="term" value="P:mitochondrial translation"/>
    <property type="evidence" value="ECO:0007669"/>
    <property type="project" value="UniProtKB-UniRule"/>
</dbReference>
<accession>A0A9W8DX84</accession>
<dbReference type="SUPFAM" id="SSF75304">
    <property type="entry name" value="Amidase signature (AS) enzymes"/>
    <property type="match status" value="1"/>
</dbReference>
<dbReference type="EC" id="6.3.5.7" evidence="7"/>
<dbReference type="InterPro" id="IPR023631">
    <property type="entry name" value="Amidase_dom"/>
</dbReference>
<dbReference type="Proteomes" id="UP001150569">
    <property type="component" value="Unassembled WGS sequence"/>
</dbReference>
<evidence type="ECO:0000256" key="4">
    <source>
        <dbReference type="ARBA" id="ARBA00022840"/>
    </source>
</evidence>
<dbReference type="InterPro" id="IPR004412">
    <property type="entry name" value="GatA"/>
</dbReference>
<gene>
    <name evidence="9" type="primary">HER2_2</name>
    <name evidence="9" type="ORF">IWQ60_002628</name>
</gene>
<feature type="active site" description="Charge relay system" evidence="7">
    <location>
        <position position="84"/>
    </location>
</feature>
<comment type="similarity">
    <text evidence="1 7">Belongs to the amidase family. GatA subfamily.</text>
</comment>
<evidence type="ECO:0000256" key="6">
    <source>
        <dbReference type="ARBA" id="ARBA00047407"/>
    </source>
</evidence>
<keyword evidence="5 7" id="KW-0648">Protein biosynthesis</keyword>
<name>A0A9W8DX84_9FUNG</name>
<keyword evidence="2 7" id="KW-0436">Ligase</keyword>
<keyword evidence="3 7" id="KW-0547">Nucleotide-binding</keyword>
<dbReference type="PANTHER" id="PTHR11895:SF7">
    <property type="entry name" value="GLUTAMYL-TRNA(GLN) AMIDOTRANSFERASE SUBUNIT A, MITOCHONDRIAL"/>
    <property type="match status" value="1"/>
</dbReference>
<evidence type="ECO:0000313" key="9">
    <source>
        <dbReference type="EMBL" id="KAJ1927811.1"/>
    </source>
</evidence>
<reference evidence="9" key="1">
    <citation type="submission" date="2022-07" db="EMBL/GenBank/DDBJ databases">
        <title>Phylogenomic reconstructions and comparative analyses of Kickxellomycotina fungi.</title>
        <authorList>
            <person name="Reynolds N.K."/>
            <person name="Stajich J.E."/>
            <person name="Barry K."/>
            <person name="Grigoriev I.V."/>
            <person name="Crous P."/>
            <person name="Smith M.E."/>
        </authorList>
    </citation>
    <scope>NUCLEOTIDE SEQUENCE</scope>
    <source>
        <strain evidence="9">RSA 861</strain>
    </source>
</reference>
<dbReference type="InterPro" id="IPR000120">
    <property type="entry name" value="Amidase"/>
</dbReference>